<gene>
    <name evidence="1" type="ORF">GCM10007857_47090</name>
</gene>
<sequence length="54" mass="6476">MTELDAEWFRKEAEECRQQAGKTVDPIDREAWLKLAADWAKLAEDDDRRRSRLR</sequence>
<evidence type="ECO:0000313" key="2">
    <source>
        <dbReference type="Proteomes" id="UP001156905"/>
    </source>
</evidence>
<accession>A0ABQ6B0P3</accession>
<evidence type="ECO:0000313" key="1">
    <source>
        <dbReference type="EMBL" id="GLR87997.1"/>
    </source>
</evidence>
<comment type="caution">
    <text evidence="1">The sequence shown here is derived from an EMBL/GenBank/DDBJ whole genome shotgun (WGS) entry which is preliminary data.</text>
</comment>
<keyword evidence="2" id="KW-1185">Reference proteome</keyword>
<proteinExistence type="predicted"/>
<dbReference type="EMBL" id="BSOW01000017">
    <property type="protein sequence ID" value="GLR87997.1"/>
    <property type="molecule type" value="Genomic_DNA"/>
</dbReference>
<protein>
    <submittedName>
        <fullName evidence="1">Uncharacterized protein</fullName>
    </submittedName>
</protein>
<dbReference type="Proteomes" id="UP001156905">
    <property type="component" value="Unassembled WGS sequence"/>
</dbReference>
<organism evidence="1 2">
    <name type="scientific">Bradyrhizobium iriomotense</name>
    <dbReference type="NCBI Taxonomy" id="441950"/>
    <lineage>
        <taxon>Bacteria</taxon>
        <taxon>Pseudomonadati</taxon>
        <taxon>Pseudomonadota</taxon>
        <taxon>Alphaproteobacteria</taxon>
        <taxon>Hyphomicrobiales</taxon>
        <taxon>Nitrobacteraceae</taxon>
        <taxon>Bradyrhizobium</taxon>
    </lineage>
</organism>
<reference evidence="2" key="1">
    <citation type="journal article" date="2019" name="Int. J. Syst. Evol. Microbiol.">
        <title>The Global Catalogue of Microorganisms (GCM) 10K type strain sequencing project: providing services to taxonomists for standard genome sequencing and annotation.</title>
        <authorList>
            <consortium name="The Broad Institute Genomics Platform"/>
            <consortium name="The Broad Institute Genome Sequencing Center for Infectious Disease"/>
            <person name="Wu L."/>
            <person name="Ma J."/>
        </authorList>
    </citation>
    <scope>NUCLEOTIDE SEQUENCE [LARGE SCALE GENOMIC DNA]</scope>
    <source>
        <strain evidence="2">NBRC 102520</strain>
    </source>
</reference>
<name>A0ABQ6B0P3_9BRAD</name>
<dbReference type="RefSeq" id="WP_284269168.1">
    <property type="nucleotide sequence ID" value="NZ_BSOW01000017.1"/>
</dbReference>